<dbReference type="PANTHER" id="PTHR48207:SF3">
    <property type="entry name" value="SUCCINATE--HYDROXYMETHYLGLUTARATE COA-TRANSFERASE"/>
    <property type="match status" value="1"/>
</dbReference>
<protein>
    <submittedName>
        <fullName evidence="5">Succinate--hydroxymethylglutarate CoA-transferase isoform X6</fullName>
    </submittedName>
</protein>
<evidence type="ECO:0000256" key="2">
    <source>
        <dbReference type="ARBA" id="ARBA00022679"/>
    </source>
</evidence>
<dbReference type="InterPro" id="IPR003673">
    <property type="entry name" value="CoA-Trfase_fam_III"/>
</dbReference>
<dbReference type="InterPro" id="IPR023606">
    <property type="entry name" value="CoA-Trfase_III_dom_1_sf"/>
</dbReference>
<dbReference type="SUPFAM" id="SSF89796">
    <property type="entry name" value="CoA-transferase family III (CaiB/BaiF)"/>
    <property type="match status" value="1"/>
</dbReference>
<dbReference type="GO" id="GO:0047369">
    <property type="term" value="F:succinate-hydroxymethylglutarate CoA-transferase activity"/>
    <property type="evidence" value="ECO:0007669"/>
    <property type="project" value="TreeGrafter"/>
</dbReference>
<dbReference type="Proteomes" id="UP000694906">
    <property type="component" value="Unplaced"/>
</dbReference>
<evidence type="ECO:0000256" key="1">
    <source>
        <dbReference type="ARBA" id="ARBA00008383"/>
    </source>
</evidence>
<keyword evidence="4" id="KW-1185">Reference proteome</keyword>
<evidence type="ECO:0000313" key="4">
    <source>
        <dbReference type="Proteomes" id="UP000694906"/>
    </source>
</evidence>
<feature type="region of interest" description="Disordered" evidence="3">
    <location>
        <begin position="1"/>
        <end position="22"/>
    </location>
</feature>
<comment type="similarity">
    <text evidence="1">Belongs to the CoA-transferase III family.</text>
</comment>
<sequence length="447" mass="48884">MICINSHNKHSSGAQEAEVEASLNPRRLRPAWATQTCFKSQMKRGERGEGNELMLHPWRNTIETDNVKPLVGVKILDLTRVLAGPFATMNLGDLGAEVIKVERPGVGDDTRTWGPPFVGTESTYFLSVNRNKKSIAVNIKDPKGVKIVKELATVCDVFVENYVPGKLTAMGLGYEDVDKVAPHIVYCSITGYGHTGPMSQRAGYDAVASAISGMMHITGPEVACLTQVAANYLIDQREGKRWGTAHGSIVPYQAFKTKDGHLVVGAGNNQQFATLCKILNLPELIDDSKYKTNHLRVQNRKELIKILSARFEEEMTATWLCLFEGCGIPYGPINNMKGVFADPQVLHNGLIMEMNHPAVGKISVPEKGKIQLGCRSQEFQAWNSGMGLGAQTEDLCEEWGGRPGTTTAHTLSWRHQSPGENRCPGGCHLFLNVHRGITAVSTSMSGT</sequence>
<dbReference type="PANTHER" id="PTHR48207">
    <property type="entry name" value="SUCCINATE--HYDROXYMETHYLGLUTARATE COA-TRANSFERASE"/>
    <property type="match status" value="1"/>
</dbReference>
<dbReference type="Gene3D" id="3.30.1540.10">
    <property type="entry name" value="formyl-coa transferase, domain 3"/>
    <property type="match status" value="1"/>
</dbReference>
<dbReference type="CTD" id="79783"/>
<dbReference type="AlphaFoldDB" id="A0AAX6SNA2"/>
<name>A0AAX6SNA2_HETGA</name>
<dbReference type="Gene3D" id="3.40.50.10540">
    <property type="entry name" value="Crotonobetainyl-coa:carnitine coa-transferase, domain 1"/>
    <property type="match status" value="2"/>
</dbReference>
<organism evidence="4 5">
    <name type="scientific">Heterocephalus glaber</name>
    <name type="common">Naked mole rat</name>
    <dbReference type="NCBI Taxonomy" id="10181"/>
    <lineage>
        <taxon>Eukaryota</taxon>
        <taxon>Metazoa</taxon>
        <taxon>Chordata</taxon>
        <taxon>Craniata</taxon>
        <taxon>Vertebrata</taxon>
        <taxon>Euteleostomi</taxon>
        <taxon>Mammalia</taxon>
        <taxon>Eutheria</taxon>
        <taxon>Euarchontoglires</taxon>
        <taxon>Glires</taxon>
        <taxon>Rodentia</taxon>
        <taxon>Hystricomorpha</taxon>
        <taxon>Bathyergidae</taxon>
        <taxon>Heterocephalus</taxon>
    </lineage>
</organism>
<evidence type="ECO:0000313" key="5">
    <source>
        <dbReference type="RefSeq" id="XP_021110208.1"/>
    </source>
</evidence>
<proteinExistence type="inferred from homology"/>
<keyword evidence="2" id="KW-0808">Transferase</keyword>
<dbReference type="Pfam" id="PF02515">
    <property type="entry name" value="CoA_transf_3"/>
    <property type="match status" value="2"/>
</dbReference>
<reference evidence="5" key="1">
    <citation type="submission" date="2025-08" db="UniProtKB">
        <authorList>
            <consortium name="RefSeq"/>
        </authorList>
    </citation>
    <scope>IDENTIFICATION</scope>
</reference>
<dbReference type="GO" id="GO:0005739">
    <property type="term" value="C:mitochondrion"/>
    <property type="evidence" value="ECO:0007669"/>
    <property type="project" value="TreeGrafter"/>
</dbReference>
<dbReference type="InterPro" id="IPR050483">
    <property type="entry name" value="CoA-transferase_III_domain"/>
</dbReference>
<dbReference type="InterPro" id="IPR044855">
    <property type="entry name" value="CoA-Trfase_III_dom3_sf"/>
</dbReference>
<evidence type="ECO:0000256" key="3">
    <source>
        <dbReference type="SAM" id="MobiDB-lite"/>
    </source>
</evidence>
<dbReference type="FunFam" id="3.30.1540.10:FF:000005">
    <property type="entry name" value="succinate--hydroxymethylglutarate CoA-transferase isoform X4"/>
    <property type="match status" value="1"/>
</dbReference>
<accession>A0AAX6SNA2</accession>
<dbReference type="GeneID" id="101704628"/>
<gene>
    <name evidence="5" type="primary">Sugct</name>
</gene>
<dbReference type="RefSeq" id="XP_021110208.1">
    <property type="nucleotide sequence ID" value="XM_021254549.1"/>
</dbReference>